<dbReference type="InterPro" id="IPR013762">
    <property type="entry name" value="Integrase-like_cat_sf"/>
</dbReference>
<organism evidence="3 4">
    <name type="scientific">Paraburkholderia ribeironis</name>
    <dbReference type="NCBI Taxonomy" id="1247936"/>
    <lineage>
        <taxon>Bacteria</taxon>
        <taxon>Pseudomonadati</taxon>
        <taxon>Pseudomonadota</taxon>
        <taxon>Betaproteobacteria</taxon>
        <taxon>Burkholderiales</taxon>
        <taxon>Burkholderiaceae</taxon>
        <taxon>Paraburkholderia</taxon>
    </lineage>
</organism>
<evidence type="ECO:0000256" key="1">
    <source>
        <dbReference type="ARBA" id="ARBA00023172"/>
    </source>
</evidence>
<keyword evidence="1" id="KW-0233">DNA recombination</keyword>
<dbReference type="GO" id="GO:0003677">
    <property type="term" value="F:DNA binding"/>
    <property type="evidence" value="ECO:0007669"/>
    <property type="project" value="InterPro"/>
</dbReference>
<dbReference type="InterPro" id="IPR011010">
    <property type="entry name" value="DNA_brk_join_enz"/>
</dbReference>
<dbReference type="Gene3D" id="1.10.443.10">
    <property type="entry name" value="Intergrase catalytic core"/>
    <property type="match status" value="1"/>
</dbReference>
<dbReference type="GO" id="GO:0015074">
    <property type="term" value="P:DNA integration"/>
    <property type="evidence" value="ECO:0007669"/>
    <property type="project" value="InterPro"/>
</dbReference>
<evidence type="ECO:0000313" key="4">
    <source>
        <dbReference type="Proteomes" id="UP000187012"/>
    </source>
</evidence>
<accession>A0A1N7SKQ9</accession>
<evidence type="ECO:0000259" key="2">
    <source>
        <dbReference type="PROSITE" id="PS51898"/>
    </source>
</evidence>
<dbReference type="PROSITE" id="PS51898">
    <property type="entry name" value="TYR_RECOMBINASE"/>
    <property type="match status" value="1"/>
</dbReference>
<dbReference type="STRING" id="1247936.BN2475_890003"/>
<proteinExistence type="predicted"/>
<dbReference type="InterPro" id="IPR002104">
    <property type="entry name" value="Integrase_catalytic"/>
</dbReference>
<gene>
    <name evidence="3" type="ORF">BN2475_890003</name>
</gene>
<protein>
    <submittedName>
        <fullName evidence="3">Integrase family protein</fullName>
    </submittedName>
</protein>
<dbReference type="GO" id="GO:0006310">
    <property type="term" value="P:DNA recombination"/>
    <property type="evidence" value="ECO:0007669"/>
    <property type="project" value="UniProtKB-KW"/>
</dbReference>
<dbReference type="EMBL" id="CYGX02000089">
    <property type="protein sequence ID" value="SIT48011.1"/>
    <property type="molecule type" value="Genomic_DNA"/>
</dbReference>
<feature type="domain" description="Tyr recombinase" evidence="2">
    <location>
        <begin position="81"/>
        <end position="265"/>
    </location>
</feature>
<dbReference type="CDD" id="cd00397">
    <property type="entry name" value="DNA_BRE_C"/>
    <property type="match status" value="1"/>
</dbReference>
<dbReference type="Proteomes" id="UP000187012">
    <property type="component" value="Unassembled WGS sequence"/>
</dbReference>
<keyword evidence="4" id="KW-1185">Reference proteome</keyword>
<evidence type="ECO:0000313" key="3">
    <source>
        <dbReference type="EMBL" id="SIT48011.1"/>
    </source>
</evidence>
<dbReference type="AlphaFoldDB" id="A0A1N7SKQ9"/>
<reference evidence="3 4" key="1">
    <citation type="submission" date="2016-12" db="EMBL/GenBank/DDBJ databases">
        <authorList>
            <person name="Song W.-J."/>
            <person name="Kurnit D.M."/>
        </authorList>
    </citation>
    <scope>NUCLEOTIDE SEQUENCE [LARGE SCALE GENOMIC DNA]</scope>
    <source>
        <strain evidence="3 4">STM7296</strain>
    </source>
</reference>
<sequence>MFERFLRHLVAHGLSLATFGTEHIESFFNNVEARCAPGTTTRLRYARMLDRLCRELVEASVRDGNPATAFAAFGHWPEDDPLPLFLDPDSDLQLQGWAQPGPEDDKRAIRNRAIVALLLGAGVTAAELRHTLRHHLVVDGIRPHVSVAKRGPRDSRIVAIADFALPALTAWMGVDPVTQADVPLFPAPAGGKAVNDVLLGTVVRDALESIGFRAPDMSPRVLRNTFARRLLLAGRSNEDTSRILGLVSHRTVTRLRTTITEARSA</sequence>
<dbReference type="SUPFAM" id="SSF56349">
    <property type="entry name" value="DNA breaking-rejoining enzymes"/>
    <property type="match status" value="1"/>
</dbReference>
<name>A0A1N7SKQ9_9BURK</name>